<feature type="transmembrane region" description="Helical" evidence="1">
    <location>
        <begin position="6"/>
        <end position="22"/>
    </location>
</feature>
<protein>
    <submittedName>
        <fullName evidence="2">Uncharacterized protein</fullName>
    </submittedName>
</protein>
<keyword evidence="1" id="KW-0472">Membrane</keyword>
<keyword evidence="1" id="KW-1133">Transmembrane helix</keyword>
<proteinExistence type="predicted"/>
<reference evidence="2" key="1">
    <citation type="submission" date="2018-05" db="EMBL/GenBank/DDBJ databases">
        <authorList>
            <person name="Lanie J.A."/>
            <person name="Ng W.-L."/>
            <person name="Kazmierczak K.M."/>
            <person name="Andrzejewski T.M."/>
            <person name="Davidsen T.M."/>
            <person name="Wayne K.J."/>
            <person name="Tettelin H."/>
            <person name="Glass J.I."/>
            <person name="Rusch D."/>
            <person name="Podicherti R."/>
            <person name="Tsui H.-C.T."/>
            <person name="Winkler M.E."/>
        </authorList>
    </citation>
    <scope>NUCLEOTIDE SEQUENCE</scope>
</reference>
<accession>A0A382GEW4</accession>
<organism evidence="2">
    <name type="scientific">marine metagenome</name>
    <dbReference type="NCBI Taxonomy" id="408172"/>
    <lineage>
        <taxon>unclassified sequences</taxon>
        <taxon>metagenomes</taxon>
        <taxon>ecological metagenomes</taxon>
    </lineage>
</organism>
<keyword evidence="1" id="KW-0812">Transmembrane</keyword>
<name>A0A382GEW4_9ZZZZ</name>
<sequence>METLGIIGFIFGLAALGKFLLLEKQLKEKRVLEQDDKEE</sequence>
<dbReference type="EMBL" id="UINC01054998">
    <property type="protein sequence ID" value="SVB73382.1"/>
    <property type="molecule type" value="Genomic_DNA"/>
</dbReference>
<gene>
    <name evidence="2" type="ORF">METZ01_LOCUS226236</name>
</gene>
<evidence type="ECO:0000313" key="2">
    <source>
        <dbReference type="EMBL" id="SVB73382.1"/>
    </source>
</evidence>
<evidence type="ECO:0000256" key="1">
    <source>
        <dbReference type="SAM" id="Phobius"/>
    </source>
</evidence>
<dbReference type="AlphaFoldDB" id="A0A382GEW4"/>